<keyword evidence="1" id="KW-0472">Membrane</keyword>
<protein>
    <submittedName>
        <fullName evidence="2">Sporulation protein YqfD</fullName>
    </submittedName>
</protein>
<evidence type="ECO:0000313" key="3">
    <source>
        <dbReference type="Proteomes" id="UP000824201"/>
    </source>
</evidence>
<organism evidence="2 3">
    <name type="scientific">Candidatus Fimimorpha faecalis</name>
    <dbReference type="NCBI Taxonomy" id="2840824"/>
    <lineage>
        <taxon>Bacteria</taxon>
        <taxon>Bacillati</taxon>
        <taxon>Bacillota</taxon>
        <taxon>Clostridia</taxon>
        <taxon>Eubacteriales</taxon>
        <taxon>Candidatus Fimimorpha</taxon>
    </lineage>
</organism>
<dbReference type="EMBL" id="DVHN01000056">
    <property type="protein sequence ID" value="HIR88308.1"/>
    <property type="molecule type" value="Genomic_DNA"/>
</dbReference>
<proteinExistence type="predicted"/>
<reference evidence="2" key="1">
    <citation type="submission" date="2020-10" db="EMBL/GenBank/DDBJ databases">
        <authorList>
            <person name="Gilroy R."/>
        </authorList>
    </citation>
    <scope>NUCLEOTIDE SEQUENCE</scope>
    <source>
        <strain evidence="2">ChiW13-3771</strain>
    </source>
</reference>
<keyword evidence="1" id="KW-1133">Transmembrane helix</keyword>
<dbReference type="Proteomes" id="UP000824201">
    <property type="component" value="Unassembled WGS sequence"/>
</dbReference>
<reference evidence="2" key="2">
    <citation type="journal article" date="2021" name="PeerJ">
        <title>Extensive microbial diversity within the chicken gut microbiome revealed by metagenomics and culture.</title>
        <authorList>
            <person name="Gilroy R."/>
            <person name="Ravi A."/>
            <person name="Getino M."/>
            <person name="Pursley I."/>
            <person name="Horton D.L."/>
            <person name="Alikhan N.F."/>
            <person name="Baker D."/>
            <person name="Gharbi K."/>
            <person name="Hall N."/>
            <person name="Watson M."/>
            <person name="Adriaenssens E.M."/>
            <person name="Foster-Nyarko E."/>
            <person name="Jarju S."/>
            <person name="Secka A."/>
            <person name="Antonio M."/>
            <person name="Oren A."/>
            <person name="Chaudhuri R.R."/>
            <person name="La Ragione R."/>
            <person name="Hildebrand F."/>
            <person name="Pallen M.J."/>
        </authorList>
    </citation>
    <scope>NUCLEOTIDE SEQUENCE</scope>
    <source>
        <strain evidence="2">ChiW13-3771</strain>
    </source>
</reference>
<name>A0A9D1EE90_9FIRM</name>
<evidence type="ECO:0000313" key="2">
    <source>
        <dbReference type="EMBL" id="HIR88308.1"/>
    </source>
</evidence>
<dbReference type="AlphaFoldDB" id="A0A9D1EE90"/>
<evidence type="ECO:0000256" key="1">
    <source>
        <dbReference type="SAM" id="Phobius"/>
    </source>
</evidence>
<comment type="caution">
    <text evidence="2">The sequence shown here is derived from an EMBL/GenBank/DDBJ whole genome shotgun (WGS) entry which is preliminary data.</text>
</comment>
<gene>
    <name evidence="2" type="ORF">IAC96_05090</name>
</gene>
<feature type="transmembrane region" description="Helical" evidence="1">
    <location>
        <begin position="89"/>
        <end position="109"/>
    </location>
</feature>
<keyword evidence="1" id="KW-0812">Transmembrane</keyword>
<accession>A0A9D1EE90</accession>
<dbReference type="Pfam" id="PF06898">
    <property type="entry name" value="YqfD"/>
    <property type="match status" value="1"/>
</dbReference>
<dbReference type="InterPro" id="IPR010690">
    <property type="entry name" value="YqfD"/>
</dbReference>
<sequence>MITKILQYYRGFVIVRIISHSPERFLNLCRNHEIVLQDLTYRDGYYECQMDLKDFRRIRSIAHKSHTRLFIVKKCGFPFFLYRNRHRKVTYISCAVFVVVLYIMSLFIWDIQFEGNQKYTDDVLMTFLHSQGYVQGMQVHNVVCEDLEKAIRNEYEDINWVSARIDGTRLVVKIKENTGILEIEEKDYKEGDLIADKDGVVVSVITRKGTPLVHKGDTVEVGDVLVTGTLEILDDGGGVMAQHRVQADADIILERTYEYKDSVPASYIERNYIKEKTHYFVQLFDYRFQIFPVEKQENMEVITTKNQCHLFSNFYIPVYYGSCQERIYEETEKFYTEAEAKQLCERNLQYYFENLKKLGVEIIQNNVTIKWNGNGCTASGTIVVHEKAGKLSQEQQVEETREANEYH</sequence>